<feature type="compositionally biased region" description="Polar residues" evidence="1">
    <location>
        <begin position="149"/>
        <end position="164"/>
    </location>
</feature>
<feature type="compositionally biased region" description="Polar residues" evidence="1">
    <location>
        <begin position="185"/>
        <end position="194"/>
    </location>
</feature>
<feature type="transmembrane region" description="Helical" evidence="2">
    <location>
        <begin position="963"/>
        <end position="988"/>
    </location>
</feature>
<feature type="region of interest" description="Disordered" evidence="1">
    <location>
        <begin position="26"/>
        <end position="90"/>
    </location>
</feature>
<feature type="compositionally biased region" description="Basic and acidic residues" evidence="1">
    <location>
        <begin position="80"/>
        <end position="90"/>
    </location>
</feature>
<feature type="compositionally biased region" description="Polar residues" evidence="1">
    <location>
        <begin position="389"/>
        <end position="401"/>
    </location>
</feature>
<feature type="compositionally biased region" description="Polar residues" evidence="1">
    <location>
        <begin position="784"/>
        <end position="803"/>
    </location>
</feature>
<evidence type="ECO:0000313" key="4">
    <source>
        <dbReference type="Proteomes" id="UP000566819"/>
    </source>
</evidence>
<evidence type="ECO:0000313" key="3">
    <source>
        <dbReference type="EMBL" id="KAF4630141.1"/>
    </source>
</evidence>
<feature type="region of interest" description="Disordered" evidence="1">
    <location>
        <begin position="457"/>
        <end position="748"/>
    </location>
</feature>
<keyword evidence="2" id="KW-0812">Transmembrane</keyword>
<evidence type="ECO:0000256" key="2">
    <source>
        <dbReference type="SAM" id="Phobius"/>
    </source>
</evidence>
<gene>
    <name evidence="3" type="ORF">G7Y89_g8001</name>
</gene>
<feature type="region of interest" description="Disordered" evidence="1">
    <location>
        <begin position="108"/>
        <end position="249"/>
    </location>
</feature>
<feature type="compositionally biased region" description="Basic and acidic residues" evidence="1">
    <location>
        <begin position="657"/>
        <end position="683"/>
    </location>
</feature>
<feature type="compositionally biased region" description="Low complexity" evidence="1">
    <location>
        <begin position="734"/>
        <end position="748"/>
    </location>
</feature>
<sequence>MTSSANMAHLERDETRDNFNNFNYTAEEASKPARRSSLIRDKPLFVGLKQRRYGPGAKNSTEAGNSGSDSSASSGTQTRTADEIIRQHKLAREERKRANLAVGLGEAFGRTDENGGFIPKTTAAPIDVQREPASASIIPESRIPRAKTFSANTSIDAGGISSSPPKMESYREMYMRQEREKRSGLSRNTPSPADSESDFTGPRQGSPSPAPLIRERTSRGRESEGGRSGTSSTTGPPSQDGANGHTRKLSRETIGQMLARPPLFVRKEVGSRVSETTKLLARKTSKENFIDTPQYAETRVQEMTRVLTKKTSTNFDDIPEPPMRIPQTWGARSRVKSGWMAKILTPDPSLEIKDLQLVGDADLQQMNPNVPLSTIEDASSIMPTPPSSRPNSAHPTNTSPEKGNAWDADVDFTGQSLQISTSPQLRVRSAKLDEIREREIQSLTARAVATNRLEEIRERNSEERSVLSESSRWNERETTSAPKPEEEQDQEEVYHERTILEEEGYPIPGTPIWVFPKGSYRFQNGRTSPDPPESPGATLRALARILSPKSSTVVITDDEDEVDNEKSEKPGKKGPTRKEPKKVGRNEEAIDKQDVKDKSASTEVAEEMHEEQLPRGRSSDKLSEKAKGKAAEIITSNGLDVDVDTKRHSRTSTPPKSDVDPEERITAEAKLFELQDNRSERNSIRAPSRSPSPSPSDEGNFDQTPRPKADPLSLPTPKVTGAYIETPAPTMRVSRQARSTSLSSSPVSEVADFGFATSGIRRTQSSSKIADSSTEDRNERRSRSITSQNTTTRREATQSQSRTIDPRPQPLINSNPPPTFRETLRRLEMEGGYEDSTIDDFEALLEEDATATADINNKNTQEPLLETMFDERGLPLSQREIERRLERMMLDKMNKHLKNTSSSIRDARQGIERLEYQVSSTPWPTVENNDENLYIKIPVPQLWIRNPPSENPRQLESRRNWKFTWFGLILAIFAAWFLAESMMCGVYCHPKQSTHNDWHPSDPFFPWAIPTKLDHWTGEIVSRSWNALDTKLGPPKRRTARPLGASDWWLGRDGPIGIIRDKRIDGFYDDELV</sequence>
<feature type="compositionally biased region" description="Low complexity" evidence="1">
    <location>
        <begin position="63"/>
        <end position="75"/>
    </location>
</feature>
<comment type="caution">
    <text evidence="3">The sequence shown here is derived from an EMBL/GenBank/DDBJ whole genome shotgun (WGS) entry which is preliminary data.</text>
</comment>
<name>A0A8H4RJX2_9HELO</name>
<feature type="region of interest" description="Disordered" evidence="1">
    <location>
        <begin position="1"/>
        <end position="20"/>
    </location>
</feature>
<dbReference type="AlphaFoldDB" id="A0A8H4RJX2"/>
<keyword evidence="2" id="KW-0472">Membrane</keyword>
<evidence type="ECO:0000256" key="1">
    <source>
        <dbReference type="SAM" id="MobiDB-lite"/>
    </source>
</evidence>
<feature type="compositionally biased region" description="Basic and acidic residues" evidence="1">
    <location>
        <begin position="213"/>
        <end position="225"/>
    </location>
</feature>
<feature type="region of interest" description="Disordered" evidence="1">
    <location>
        <begin position="376"/>
        <end position="406"/>
    </location>
</feature>
<feature type="compositionally biased region" description="Basic and acidic residues" evidence="1">
    <location>
        <begin position="564"/>
        <end position="630"/>
    </location>
</feature>
<reference evidence="3 4" key="1">
    <citation type="submission" date="2020-03" db="EMBL/GenBank/DDBJ databases">
        <title>Draft Genome Sequence of Cudoniella acicularis.</title>
        <authorList>
            <person name="Buettner E."/>
            <person name="Kellner H."/>
        </authorList>
    </citation>
    <scope>NUCLEOTIDE SEQUENCE [LARGE SCALE GENOMIC DNA]</scope>
    <source>
        <strain evidence="3 4">DSM 108380</strain>
    </source>
</reference>
<feature type="compositionally biased region" description="Polar residues" evidence="1">
    <location>
        <begin position="761"/>
        <end position="772"/>
    </location>
</feature>
<feature type="region of interest" description="Disordered" evidence="1">
    <location>
        <begin position="761"/>
        <end position="820"/>
    </location>
</feature>
<dbReference type="OrthoDB" id="3439035at2759"/>
<organism evidence="3 4">
    <name type="scientific">Cudoniella acicularis</name>
    <dbReference type="NCBI Taxonomy" id="354080"/>
    <lineage>
        <taxon>Eukaryota</taxon>
        <taxon>Fungi</taxon>
        <taxon>Dikarya</taxon>
        <taxon>Ascomycota</taxon>
        <taxon>Pezizomycotina</taxon>
        <taxon>Leotiomycetes</taxon>
        <taxon>Helotiales</taxon>
        <taxon>Tricladiaceae</taxon>
        <taxon>Cudoniella</taxon>
    </lineage>
</organism>
<keyword evidence="4" id="KW-1185">Reference proteome</keyword>
<protein>
    <submittedName>
        <fullName evidence="3">Uncharacterized protein</fullName>
    </submittedName>
</protein>
<dbReference type="Proteomes" id="UP000566819">
    <property type="component" value="Unassembled WGS sequence"/>
</dbReference>
<proteinExistence type="predicted"/>
<keyword evidence="2" id="KW-1133">Transmembrane helix</keyword>
<feature type="compositionally biased region" description="Basic and acidic residues" evidence="1">
    <location>
        <begin position="457"/>
        <end position="478"/>
    </location>
</feature>
<feature type="compositionally biased region" description="Basic and acidic residues" evidence="1">
    <location>
        <begin position="168"/>
        <end position="183"/>
    </location>
</feature>
<accession>A0A8H4RJX2</accession>
<dbReference type="EMBL" id="JAAMPI010000584">
    <property type="protein sequence ID" value="KAF4630141.1"/>
    <property type="molecule type" value="Genomic_DNA"/>
</dbReference>